<feature type="compositionally biased region" description="Basic and acidic residues" evidence="1">
    <location>
        <begin position="386"/>
        <end position="410"/>
    </location>
</feature>
<evidence type="ECO:0000313" key="3">
    <source>
        <dbReference type="EMBL" id="MDC0683615.1"/>
    </source>
</evidence>
<evidence type="ECO:0000259" key="2">
    <source>
        <dbReference type="PROSITE" id="PS00498"/>
    </source>
</evidence>
<evidence type="ECO:0000313" key="4">
    <source>
        <dbReference type="Proteomes" id="UP001217485"/>
    </source>
</evidence>
<feature type="domain" description="Tyrosinase copper-binding" evidence="2">
    <location>
        <begin position="671"/>
        <end position="682"/>
    </location>
</feature>
<dbReference type="PROSITE" id="PS00498">
    <property type="entry name" value="TYROSINASE_2"/>
    <property type="match status" value="1"/>
</dbReference>
<proteinExistence type="predicted"/>
<feature type="region of interest" description="Disordered" evidence="1">
    <location>
        <begin position="498"/>
        <end position="523"/>
    </location>
</feature>
<feature type="compositionally biased region" description="Low complexity" evidence="1">
    <location>
        <begin position="7"/>
        <end position="25"/>
    </location>
</feature>
<keyword evidence="4" id="KW-1185">Reference proteome</keyword>
<dbReference type="Pfam" id="PF14518">
    <property type="entry name" value="Haem_oxygenas_2"/>
    <property type="match status" value="1"/>
</dbReference>
<feature type="region of interest" description="Disordered" evidence="1">
    <location>
        <begin position="379"/>
        <end position="417"/>
    </location>
</feature>
<name>A0ABT5CB49_9BACT</name>
<dbReference type="Gene3D" id="1.20.910.10">
    <property type="entry name" value="Heme oxygenase-like"/>
    <property type="match status" value="1"/>
</dbReference>
<feature type="compositionally biased region" description="Low complexity" evidence="1">
    <location>
        <begin position="505"/>
        <end position="519"/>
    </location>
</feature>
<feature type="region of interest" description="Disordered" evidence="1">
    <location>
        <begin position="1"/>
        <end position="25"/>
    </location>
</feature>
<gene>
    <name evidence="3" type="ORF">POL72_38150</name>
</gene>
<dbReference type="InterPro" id="IPR002227">
    <property type="entry name" value="Tyrosinase_Cu-bd"/>
</dbReference>
<sequence>MNALPTPASDRAASPRSRASDASPRAIYRRLRAGEPAPEDLAGEPALEAAAPDGIEAFFAALTALRDEDERCGAPGDEGEGPARVLLGYAPTALLDGCWLAAAVRVRHADSALGAACLDAFCLECGEGDPARHHGALYGAALAAAGLALPDLGSPAFERSVCLADADFALAIPGLRIAQLGAARLPEALGHHAAATVLGPPAAVRRAASRARCDGLYFAEHAEGAETARRARDLARRCLEAHAAGGAPDWPRVWRGAWSLWAARRAWLASLRPAAAPSAWEAMLALVEAKARHAFGFHGRVRLDGQALDGALDPARLDARGILLRLARSPWIVPGRPDESPLVTRSVQFGGPMFGVFTDAEVDVMRAWIRALIEAPEPPAPVRASRGGDERAGSPRVDHDHDGASIDGNRRGSTPRAEVRAGLPLPELYHRLLCARGPGDVDRDAGELAQAHVEAVLREAHGEVSPARLAADGRWPWSAAGLSRWVDARLREQIFEEGHAHAQSTAGPHAAPRPARGHTQPTDDAGIARELTRDEAVWLLTQLAPAAVIDGAWLQGTTAPGAFRTTVAALLLRIYRDELGAGVPAQHHGNVLRRALAEQGVTLPPCDARAFIERPDLLPQAFSMPVLWLAFAQGSMELWPELLGLNLAIEMAGIGRGYAVAAAILRRHRIDPYFFDLHNTIDNAASGHTAWSIEAITRFMDACAAPGDALAIERATLRIWRGYAAYARASRPLVRAVAVRLGPRLGWRWLRRHLLGDTGR</sequence>
<accession>A0ABT5CB49</accession>
<reference evidence="3 4" key="1">
    <citation type="submission" date="2023-01" db="EMBL/GenBank/DDBJ databases">
        <title>Minimal conservation of predation-associated metabolite biosynthetic gene clusters underscores biosynthetic potential of Myxococcota including descriptions for ten novel species: Archangium lansinium sp. nov., Myxococcus landrumus sp. nov., Nannocystis bai.</title>
        <authorList>
            <person name="Ahearne A."/>
            <person name="Stevens C."/>
            <person name="Dowd S."/>
        </authorList>
    </citation>
    <scope>NUCLEOTIDE SEQUENCE [LARGE SCALE GENOMIC DNA]</scope>
    <source>
        <strain evidence="3 4">WIWO2</strain>
    </source>
</reference>
<dbReference type="RefSeq" id="WP_272101749.1">
    <property type="nucleotide sequence ID" value="NZ_JAQNDK010000004.1"/>
</dbReference>
<protein>
    <submittedName>
        <fullName evidence="3">Iron-containing redox enzyme family protein</fullName>
    </submittedName>
</protein>
<evidence type="ECO:0000256" key="1">
    <source>
        <dbReference type="SAM" id="MobiDB-lite"/>
    </source>
</evidence>
<comment type="caution">
    <text evidence="3">The sequence shown here is derived from an EMBL/GenBank/DDBJ whole genome shotgun (WGS) entry which is preliminary data.</text>
</comment>
<dbReference type="Proteomes" id="UP001217485">
    <property type="component" value="Unassembled WGS sequence"/>
</dbReference>
<dbReference type="EMBL" id="JAQNDK010000004">
    <property type="protein sequence ID" value="MDC0683615.1"/>
    <property type="molecule type" value="Genomic_DNA"/>
</dbReference>
<dbReference type="InterPro" id="IPR016084">
    <property type="entry name" value="Haem_Oase-like_multi-hlx"/>
</dbReference>
<organism evidence="3 4">
    <name type="scientific">Sorangium atrum</name>
    <dbReference type="NCBI Taxonomy" id="2995308"/>
    <lineage>
        <taxon>Bacteria</taxon>
        <taxon>Pseudomonadati</taxon>
        <taxon>Myxococcota</taxon>
        <taxon>Polyangia</taxon>
        <taxon>Polyangiales</taxon>
        <taxon>Polyangiaceae</taxon>
        <taxon>Sorangium</taxon>
    </lineage>
</organism>
<dbReference type="SMART" id="SM01236">
    <property type="entry name" value="Haem_oxygenase_2"/>
    <property type="match status" value="2"/>
</dbReference>